<organism evidence="2 3">
    <name type="scientific">Prevotella lacticifex</name>
    <dbReference type="NCBI Taxonomy" id="2854755"/>
    <lineage>
        <taxon>Bacteria</taxon>
        <taxon>Pseudomonadati</taxon>
        <taxon>Bacteroidota</taxon>
        <taxon>Bacteroidia</taxon>
        <taxon>Bacteroidales</taxon>
        <taxon>Prevotellaceae</taxon>
        <taxon>Prevotella</taxon>
    </lineage>
</organism>
<feature type="chain" id="PRO_5040498449" description="DUF4465 domain-containing protein" evidence="1">
    <location>
        <begin position="20"/>
        <end position="298"/>
    </location>
</feature>
<accession>A0A9R1C9Z4</accession>
<comment type="caution">
    <text evidence="2">The sequence shown here is derived from an EMBL/GenBank/DDBJ whole genome shotgun (WGS) entry which is preliminary data.</text>
</comment>
<dbReference type="Pfam" id="PF14717">
    <property type="entry name" value="DUF4465"/>
    <property type="match status" value="1"/>
</dbReference>
<dbReference type="Proteomes" id="UP000825483">
    <property type="component" value="Unassembled WGS sequence"/>
</dbReference>
<sequence length="298" mass="32281">MKHFYTFILAALTAVPSLAQQTTTAVATFDNVEGVTLNADSVYNGSTAKATDSVTYESYGSTVTTYYCNFKQGPFTFSQSITPEWGSWTGFAISACKDTTYKSYVLGQYHNVAGGAYEGSNYAVLYSSSDSITVDKGTTLEYVYITNSAFSHHNFAFGDSPASAFTKDGDFFKVTIIGVKDDNTTVTKDVTLANYHDGALDYIDKWEKVDLSELGEVRAIKFAFDGSDKGNWGLNTATYVCLDNLTAAVTNGISNVGESRDAVEVARYSLNGTRLTAPCKGINIVRMSDGTTRKVIVK</sequence>
<dbReference type="GeneID" id="72467255"/>
<evidence type="ECO:0000256" key="1">
    <source>
        <dbReference type="SAM" id="SignalP"/>
    </source>
</evidence>
<gene>
    <name evidence="2" type="ORF">PRLR5076_15630</name>
</gene>
<proteinExistence type="predicted"/>
<feature type="signal peptide" evidence="1">
    <location>
        <begin position="1"/>
        <end position="19"/>
    </location>
</feature>
<name>A0A9R1C9Z4_9BACT</name>
<evidence type="ECO:0008006" key="4">
    <source>
        <dbReference type="Google" id="ProtNLM"/>
    </source>
</evidence>
<dbReference type="InterPro" id="IPR027828">
    <property type="entry name" value="DUF4465"/>
</dbReference>
<dbReference type="EMBL" id="BPUB01000001">
    <property type="protein sequence ID" value="GJG58712.1"/>
    <property type="molecule type" value="Genomic_DNA"/>
</dbReference>
<evidence type="ECO:0000313" key="3">
    <source>
        <dbReference type="Proteomes" id="UP000825483"/>
    </source>
</evidence>
<reference evidence="2" key="1">
    <citation type="journal article" date="2022" name="Int. J. Syst. Evol. Microbiol.">
        <title>Prevotella lacticifex sp. nov., isolated from the rumen of cows.</title>
        <authorList>
            <person name="Shinkai T."/>
            <person name="Ikeyama N."/>
            <person name="Kumagai M."/>
            <person name="Ohmori H."/>
            <person name="Sakamoto M."/>
            <person name="Ohkuma M."/>
            <person name="Mitsumori M."/>
        </authorList>
    </citation>
    <scope>NUCLEOTIDE SEQUENCE</scope>
    <source>
        <strain evidence="2">R5076</strain>
    </source>
</reference>
<protein>
    <recommendedName>
        <fullName evidence="4">DUF4465 domain-containing protein</fullName>
    </recommendedName>
</protein>
<keyword evidence="3" id="KW-1185">Reference proteome</keyword>
<keyword evidence="1" id="KW-0732">Signal</keyword>
<dbReference type="Gene3D" id="2.60.120.1350">
    <property type="entry name" value="Protein of unknown function DUF4465"/>
    <property type="match status" value="1"/>
</dbReference>
<evidence type="ECO:0000313" key="2">
    <source>
        <dbReference type="EMBL" id="GJG58712.1"/>
    </source>
</evidence>
<dbReference type="RefSeq" id="WP_223926100.1">
    <property type="nucleotide sequence ID" value="NZ_BPTU01000001.1"/>
</dbReference>
<dbReference type="AlphaFoldDB" id="A0A9R1C9Z4"/>